<organism evidence="1 2">
    <name type="scientific">Vitis vinifera</name>
    <name type="common">Grape</name>
    <dbReference type="NCBI Taxonomy" id="29760"/>
    <lineage>
        <taxon>Eukaryota</taxon>
        <taxon>Viridiplantae</taxon>
        <taxon>Streptophyta</taxon>
        <taxon>Embryophyta</taxon>
        <taxon>Tracheophyta</taxon>
        <taxon>Spermatophyta</taxon>
        <taxon>Magnoliopsida</taxon>
        <taxon>eudicotyledons</taxon>
        <taxon>Gunneridae</taxon>
        <taxon>Pentapetalae</taxon>
        <taxon>rosids</taxon>
        <taxon>Vitales</taxon>
        <taxon>Vitaceae</taxon>
        <taxon>Viteae</taxon>
        <taxon>Vitis</taxon>
    </lineage>
</organism>
<sequence>MGHPTEALVEAALRVLNTADPFDKARLGDEVATKWLQGSSLCHTTPSLHLPVPDRPARLSNVKLVPPGLMPSWEELAAYRVGRPLCIVLSTLKAGPLTCPGVNGVWLMKDVLKKCLKEPFSEEQVHAVLFRLKSSKGDVISKTLKKLVLMLIEVLGRPPFSIPTALGEEGCSFEEGKGGRCMVWVCGKQYEDGGGCFTLEPDYSVGGLLRRLQEKGGLREDKDWFGRVLRLGNSLLNLSILLWRLELEMFSPKGSLCSWAHPRSNFCGIPKLVVEEIQPAYPYQMIESFNPIMSKPILPNKVSNLVTVNQGVIAGSPSGIFQEEEQMLHRYVRPVGTGLED</sequence>
<accession>A0A438CYU3</accession>
<dbReference type="EMBL" id="QGNW01001901">
    <property type="protein sequence ID" value="RVW28351.1"/>
    <property type="molecule type" value="Genomic_DNA"/>
</dbReference>
<evidence type="ECO:0000313" key="1">
    <source>
        <dbReference type="EMBL" id="RVW28351.1"/>
    </source>
</evidence>
<comment type="caution">
    <text evidence="1">The sequence shown here is derived from an EMBL/GenBank/DDBJ whole genome shotgun (WGS) entry which is preliminary data.</text>
</comment>
<name>A0A438CYU3_VITVI</name>
<proteinExistence type="predicted"/>
<reference evidence="1 2" key="1">
    <citation type="journal article" date="2018" name="PLoS Genet.">
        <title>Population sequencing reveals clonal diversity and ancestral inbreeding in the grapevine cultivar Chardonnay.</title>
        <authorList>
            <person name="Roach M.J."/>
            <person name="Johnson D.L."/>
            <person name="Bohlmann J."/>
            <person name="van Vuuren H.J."/>
            <person name="Jones S.J."/>
            <person name="Pretorius I.S."/>
            <person name="Schmidt S.A."/>
            <person name="Borneman A.R."/>
        </authorList>
    </citation>
    <scope>NUCLEOTIDE SEQUENCE [LARGE SCALE GENOMIC DNA]</scope>
    <source>
        <strain evidence="2">cv. Chardonnay</strain>
        <tissue evidence="1">Leaf</tissue>
    </source>
</reference>
<protein>
    <submittedName>
        <fullName evidence="1">Uncharacterized protein</fullName>
    </submittedName>
</protein>
<evidence type="ECO:0000313" key="2">
    <source>
        <dbReference type="Proteomes" id="UP000288805"/>
    </source>
</evidence>
<dbReference type="AlphaFoldDB" id="A0A438CYU3"/>
<gene>
    <name evidence="1" type="ORF">CK203_099756</name>
</gene>
<dbReference type="Proteomes" id="UP000288805">
    <property type="component" value="Unassembled WGS sequence"/>
</dbReference>